<name>A0A0M3HX58_ASCLU</name>
<protein>
    <submittedName>
        <fullName evidence="3">ABC transporter permease</fullName>
    </submittedName>
</protein>
<sequence>MSNIWQVFSNFTVTHHRRRVIWLFCLARNRLAVFFVRDIPRIGYLQMIVATGSMFGVYGRAYVTEGEYGY</sequence>
<accession>A0A0M3HX58</accession>
<dbReference type="AlphaFoldDB" id="A0A0M3HX58"/>
<evidence type="ECO:0000313" key="3">
    <source>
        <dbReference type="WBParaSite" id="ALUE_0000785401-mRNA-1"/>
    </source>
</evidence>
<evidence type="ECO:0000256" key="1">
    <source>
        <dbReference type="SAM" id="Phobius"/>
    </source>
</evidence>
<reference evidence="3" key="1">
    <citation type="submission" date="2017-02" db="UniProtKB">
        <authorList>
            <consortium name="WormBaseParasite"/>
        </authorList>
    </citation>
    <scope>IDENTIFICATION</scope>
</reference>
<evidence type="ECO:0000313" key="2">
    <source>
        <dbReference type="Proteomes" id="UP000036681"/>
    </source>
</evidence>
<keyword evidence="1" id="KW-0812">Transmembrane</keyword>
<dbReference type="WBParaSite" id="ALUE_0000785401-mRNA-1">
    <property type="protein sequence ID" value="ALUE_0000785401-mRNA-1"/>
    <property type="gene ID" value="ALUE_0000785401"/>
</dbReference>
<keyword evidence="1" id="KW-0472">Membrane</keyword>
<keyword evidence="1" id="KW-1133">Transmembrane helix</keyword>
<feature type="transmembrane region" description="Helical" evidence="1">
    <location>
        <begin position="43"/>
        <end position="63"/>
    </location>
</feature>
<proteinExistence type="predicted"/>
<keyword evidence="2" id="KW-1185">Reference proteome</keyword>
<dbReference type="Proteomes" id="UP000036681">
    <property type="component" value="Unplaced"/>
</dbReference>
<organism evidence="2 3">
    <name type="scientific">Ascaris lumbricoides</name>
    <name type="common">Giant roundworm</name>
    <dbReference type="NCBI Taxonomy" id="6252"/>
    <lineage>
        <taxon>Eukaryota</taxon>
        <taxon>Metazoa</taxon>
        <taxon>Ecdysozoa</taxon>
        <taxon>Nematoda</taxon>
        <taxon>Chromadorea</taxon>
        <taxon>Rhabditida</taxon>
        <taxon>Spirurina</taxon>
        <taxon>Ascaridomorpha</taxon>
        <taxon>Ascaridoidea</taxon>
        <taxon>Ascarididae</taxon>
        <taxon>Ascaris</taxon>
    </lineage>
</organism>